<evidence type="ECO:0000256" key="9">
    <source>
        <dbReference type="RuleBase" id="RU000688"/>
    </source>
</evidence>
<evidence type="ECO:0000259" key="11">
    <source>
        <dbReference type="PROSITE" id="PS50262"/>
    </source>
</evidence>
<sequence length="315" mass="35824">MEVSNKTRVTQFILLGLSSNPDLQIIFFLLFLVMYLLTVTGNLLILITIYTESRLHSPMYIFLSHLSFVDLCFSTITVPKFIINFLSQSKTISFRDCIAQLFFFHFVGAVECFHLTLMAYDRYVAICKPLHYTTIMNRRACLLLVFSTWVGGFLHSFIQTVLTVQIPFCGPNEIDHFFCDIQPLSVLACSDIFINETIVIANTGSISLGCFLGVSISYVYIISTILKIRSSEGRKKAFSTCASHLTVVTVFFAPCVFIYLRPSVTFAADKMISVFYTIVTPWLNPFIYALRNEEVKKAMKKLGAGKMYFLEMKIN</sequence>
<dbReference type="SUPFAM" id="SSF81321">
    <property type="entry name" value="Family A G protein-coupled receptor-like"/>
    <property type="match status" value="1"/>
</dbReference>
<evidence type="ECO:0000256" key="6">
    <source>
        <dbReference type="ARBA" id="ARBA00023136"/>
    </source>
</evidence>
<evidence type="ECO:0000256" key="8">
    <source>
        <dbReference type="ARBA" id="ARBA00023224"/>
    </source>
</evidence>
<dbReference type="AlphaFoldDB" id="A0A6P7WQD4"/>
<dbReference type="PRINTS" id="PR00237">
    <property type="entry name" value="GPCRRHODOPSN"/>
</dbReference>
<reference evidence="13" key="1">
    <citation type="submission" date="2025-08" db="UniProtKB">
        <authorList>
            <consortium name="RefSeq"/>
        </authorList>
    </citation>
    <scope>IDENTIFICATION</scope>
</reference>
<dbReference type="GeneID" id="115457300"/>
<feature type="transmembrane region" description="Helical" evidence="10">
    <location>
        <begin position="238"/>
        <end position="260"/>
    </location>
</feature>
<dbReference type="GO" id="GO:0005886">
    <property type="term" value="C:plasma membrane"/>
    <property type="evidence" value="ECO:0007669"/>
    <property type="project" value="UniProtKB-SubCell"/>
</dbReference>
<evidence type="ECO:0000256" key="10">
    <source>
        <dbReference type="RuleBase" id="RU363047"/>
    </source>
</evidence>
<dbReference type="PRINTS" id="PR00245">
    <property type="entry name" value="OLFACTORYR"/>
</dbReference>
<keyword evidence="6 10" id="KW-0472">Membrane</keyword>
<evidence type="ECO:0000256" key="4">
    <source>
        <dbReference type="ARBA" id="ARBA00022989"/>
    </source>
</evidence>
<feature type="transmembrane region" description="Helical" evidence="10">
    <location>
        <begin position="272"/>
        <end position="290"/>
    </location>
</feature>
<dbReference type="Gene3D" id="1.20.1070.10">
    <property type="entry name" value="Rhodopsin 7-helix transmembrane proteins"/>
    <property type="match status" value="1"/>
</dbReference>
<dbReference type="FunFam" id="1.20.1070.10:FF:000007">
    <property type="entry name" value="Olfactory receptor"/>
    <property type="match status" value="1"/>
</dbReference>
<keyword evidence="4 10" id="KW-1133">Transmembrane helix</keyword>
<dbReference type="Proteomes" id="UP000515156">
    <property type="component" value="Chromosome 14"/>
</dbReference>
<dbReference type="GO" id="GO:0004930">
    <property type="term" value="F:G protein-coupled receptor activity"/>
    <property type="evidence" value="ECO:0007669"/>
    <property type="project" value="UniProtKB-KW"/>
</dbReference>
<dbReference type="PROSITE" id="PS00237">
    <property type="entry name" value="G_PROTEIN_RECEP_F1_1"/>
    <property type="match status" value="1"/>
</dbReference>
<feature type="transmembrane region" description="Helical" evidence="10">
    <location>
        <begin position="206"/>
        <end position="226"/>
    </location>
</feature>
<proteinExistence type="inferred from homology"/>
<keyword evidence="3 10" id="KW-0552">Olfaction</keyword>
<dbReference type="RefSeq" id="XP_030042583.1">
    <property type="nucleotide sequence ID" value="XM_030186723.1"/>
</dbReference>
<evidence type="ECO:0000313" key="13">
    <source>
        <dbReference type="RefSeq" id="XP_030042583.1"/>
    </source>
</evidence>
<evidence type="ECO:0000256" key="7">
    <source>
        <dbReference type="ARBA" id="ARBA00023170"/>
    </source>
</evidence>
<evidence type="ECO:0000256" key="2">
    <source>
        <dbReference type="ARBA" id="ARBA00022692"/>
    </source>
</evidence>
<dbReference type="InterPro" id="IPR000725">
    <property type="entry name" value="Olfact_rcpt"/>
</dbReference>
<dbReference type="GO" id="GO:0004984">
    <property type="term" value="F:olfactory receptor activity"/>
    <property type="evidence" value="ECO:0007669"/>
    <property type="project" value="InterPro"/>
</dbReference>
<feature type="transmembrane region" description="Helical" evidence="10">
    <location>
        <begin position="59"/>
        <end position="78"/>
    </location>
</feature>
<dbReference type="InParanoid" id="A0A6P7WQD4"/>
<feature type="transmembrane region" description="Helical" evidence="10">
    <location>
        <begin position="98"/>
        <end position="120"/>
    </location>
</feature>
<dbReference type="KEGG" id="muo:115457300"/>
<keyword evidence="5 9" id="KW-0297">G-protein coupled receptor</keyword>
<gene>
    <name evidence="13" type="primary">LOC115457300</name>
</gene>
<keyword evidence="2 9" id="KW-0812">Transmembrane</keyword>
<dbReference type="PROSITE" id="PS50262">
    <property type="entry name" value="G_PROTEIN_RECEP_F1_2"/>
    <property type="match status" value="1"/>
</dbReference>
<evidence type="ECO:0000256" key="1">
    <source>
        <dbReference type="ARBA" id="ARBA00004141"/>
    </source>
</evidence>
<dbReference type="PANTHER" id="PTHR48002">
    <property type="entry name" value="OLFACTORY RECEPTOR"/>
    <property type="match status" value="1"/>
</dbReference>
<protein>
    <recommendedName>
        <fullName evidence="10">Olfactory receptor</fullName>
    </recommendedName>
</protein>
<dbReference type="Pfam" id="PF13853">
    <property type="entry name" value="7tm_4"/>
    <property type="match status" value="1"/>
</dbReference>
<feature type="transmembrane region" description="Helical" evidence="10">
    <location>
        <begin position="140"/>
        <end position="158"/>
    </location>
</feature>
<comment type="subcellular location">
    <subcellularLocation>
        <location evidence="10">Cell membrane</location>
        <topology evidence="10">Multi-pass membrane protein</topology>
    </subcellularLocation>
    <subcellularLocation>
        <location evidence="1">Membrane</location>
        <topology evidence="1">Multi-pass membrane protein</topology>
    </subcellularLocation>
</comment>
<dbReference type="OrthoDB" id="10017003at2759"/>
<dbReference type="InterPro" id="IPR050427">
    <property type="entry name" value="Olfactory_Receptors"/>
</dbReference>
<keyword evidence="7 9" id="KW-0675">Receptor</keyword>
<keyword evidence="10" id="KW-0716">Sensory transduction</keyword>
<evidence type="ECO:0000256" key="3">
    <source>
        <dbReference type="ARBA" id="ARBA00022725"/>
    </source>
</evidence>
<evidence type="ECO:0000256" key="5">
    <source>
        <dbReference type="ARBA" id="ARBA00023040"/>
    </source>
</evidence>
<dbReference type="InterPro" id="IPR000276">
    <property type="entry name" value="GPCR_Rhodpsn"/>
</dbReference>
<feature type="transmembrane region" description="Helical" evidence="10">
    <location>
        <begin position="25"/>
        <end position="47"/>
    </location>
</feature>
<organism evidence="12 13">
    <name type="scientific">Microcaecilia unicolor</name>
    <dbReference type="NCBI Taxonomy" id="1415580"/>
    <lineage>
        <taxon>Eukaryota</taxon>
        <taxon>Metazoa</taxon>
        <taxon>Chordata</taxon>
        <taxon>Craniata</taxon>
        <taxon>Vertebrata</taxon>
        <taxon>Euteleostomi</taxon>
        <taxon>Amphibia</taxon>
        <taxon>Gymnophiona</taxon>
        <taxon>Siphonopidae</taxon>
        <taxon>Microcaecilia</taxon>
    </lineage>
</organism>
<name>A0A6P7WQD4_9AMPH</name>
<accession>A0A6P7WQD4</accession>
<dbReference type="InterPro" id="IPR017452">
    <property type="entry name" value="GPCR_Rhodpsn_7TM"/>
</dbReference>
<keyword evidence="10" id="KW-1003">Cell membrane</keyword>
<dbReference type="FunCoup" id="A0A6P7WQD4">
    <property type="interactions" value="387"/>
</dbReference>
<dbReference type="CDD" id="cd13954">
    <property type="entry name" value="7tmA_OR"/>
    <property type="match status" value="1"/>
</dbReference>
<evidence type="ECO:0000313" key="12">
    <source>
        <dbReference type="Proteomes" id="UP000515156"/>
    </source>
</evidence>
<comment type="similarity">
    <text evidence="9">Belongs to the G-protein coupled receptor 1 family.</text>
</comment>
<keyword evidence="12" id="KW-1185">Reference proteome</keyword>
<feature type="domain" description="G-protein coupled receptors family 1 profile" evidence="11">
    <location>
        <begin position="41"/>
        <end position="288"/>
    </location>
</feature>
<keyword evidence="8 9" id="KW-0807">Transducer</keyword>